<dbReference type="NCBIfam" id="NF033679">
    <property type="entry name" value="DNRLRE_dom"/>
    <property type="match status" value="1"/>
</dbReference>
<dbReference type="Proteomes" id="UP001159405">
    <property type="component" value="Unassembled WGS sequence"/>
</dbReference>
<organism evidence="2 3">
    <name type="scientific">Porites lobata</name>
    <dbReference type="NCBI Taxonomy" id="104759"/>
    <lineage>
        <taxon>Eukaryota</taxon>
        <taxon>Metazoa</taxon>
        <taxon>Cnidaria</taxon>
        <taxon>Anthozoa</taxon>
        <taxon>Hexacorallia</taxon>
        <taxon>Scleractinia</taxon>
        <taxon>Fungiina</taxon>
        <taxon>Poritidae</taxon>
        <taxon>Porites</taxon>
    </lineage>
</organism>
<evidence type="ECO:0000256" key="1">
    <source>
        <dbReference type="SAM" id="SignalP"/>
    </source>
</evidence>
<protein>
    <recommendedName>
        <fullName evidence="4">TGF-beta propeptide domain-containing protein</fullName>
    </recommendedName>
</protein>
<comment type="caution">
    <text evidence="2">The sequence shown here is derived from an EMBL/GenBank/DDBJ whole genome shotgun (WGS) entry which is preliminary data.</text>
</comment>
<evidence type="ECO:0008006" key="4">
    <source>
        <dbReference type="Google" id="ProtNLM"/>
    </source>
</evidence>
<proteinExistence type="predicted"/>
<evidence type="ECO:0000313" key="2">
    <source>
        <dbReference type="EMBL" id="CAH3186912.1"/>
    </source>
</evidence>
<feature type="chain" id="PRO_5045587721" description="TGF-beta propeptide domain-containing protein" evidence="1">
    <location>
        <begin position="26"/>
        <end position="230"/>
    </location>
</feature>
<gene>
    <name evidence="2" type="ORF">PLOB_00036470</name>
</gene>
<sequence>MEQSAVSVMALLMAVLYLVPPPACGVRTFDTGAGKVHKLSVTQDVTLERGSRNFNSLKYLIVSKHPGYPNKRSLVQFENLPSSCPSSNVISAKMYLYYEYSHKPSFRSIKSVPFILRYLRVHLVKKPWAESQATSTMRKRGIRWSSPWLALDCRDAEANPQRGTVTIFPYRPKGFVEFDVTNAVKAWSRGVPNNGLVIRATNEFSPGRDTRFASNANTASKHAFVLVRCK</sequence>
<reference evidence="2 3" key="1">
    <citation type="submission" date="2022-05" db="EMBL/GenBank/DDBJ databases">
        <authorList>
            <consortium name="Genoscope - CEA"/>
            <person name="William W."/>
        </authorList>
    </citation>
    <scope>NUCLEOTIDE SEQUENCE [LARGE SCALE GENOMIC DNA]</scope>
</reference>
<name>A0ABN8S9L8_9CNID</name>
<feature type="signal peptide" evidence="1">
    <location>
        <begin position="1"/>
        <end position="25"/>
    </location>
</feature>
<accession>A0ABN8S9L8</accession>
<keyword evidence="1" id="KW-0732">Signal</keyword>
<keyword evidence="3" id="KW-1185">Reference proteome</keyword>
<dbReference type="EMBL" id="CALNXK010000511">
    <property type="protein sequence ID" value="CAH3186912.1"/>
    <property type="molecule type" value="Genomic_DNA"/>
</dbReference>
<evidence type="ECO:0000313" key="3">
    <source>
        <dbReference type="Proteomes" id="UP001159405"/>
    </source>
</evidence>